<organism evidence="1">
    <name type="scientific">marine sediment metagenome</name>
    <dbReference type="NCBI Taxonomy" id="412755"/>
    <lineage>
        <taxon>unclassified sequences</taxon>
        <taxon>metagenomes</taxon>
        <taxon>ecological metagenomes</taxon>
    </lineage>
</organism>
<name>A0A0F9EHV3_9ZZZZ</name>
<dbReference type="EMBL" id="LAZR01024923">
    <property type="protein sequence ID" value="KKL73559.1"/>
    <property type="molecule type" value="Genomic_DNA"/>
</dbReference>
<evidence type="ECO:0000313" key="1">
    <source>
        <dbReference type="EMBL" id="KKL73559.1"/>
    </source>
</evidence>
<gene>
    <name evidence="1" type="ORF">LCGC14_2073680</name>
</gene>
<protein>
    <submittedName>
        <fullName evidence="1">Uncharacterized protein</fullName>
    </submittedName>
</protein>
<accession>A0A0F9EHV3</accession>
<proteinExistence type="predicted"/>
<sequence>MTPSYEKVVQFIGFPLQKCSKTIFCIFCYYKNKYIKYSMLWFFMRKSEKYLYVTA</sequence>
<reference evidence="1" key="1">
    <citation type="journal article" date="2015" name="Nature">
        <title>Complex archaea that bridge the gap between prokaryotes and eukaryotes.</title>
        <authorList>
            <person name="Spang A."/>
            <person name="Saw J.H."/>
            <person name="Jorgensen S.L."/>
            <person name="Zaremba-Niedzwiedzka K."/>
            <person name="Martijn J."/>
            <person name="Lind A.E."/>
            <person name="van Eijk R."/>
            <person name="Schleper C."/>
            <person name="Guy L."/>
            <person name="Ettema T.J."/>
        </authorList>
    </citation>
    <scope>NUCLEOTIDE SEQUENCE</scope>
</reference>
<comment type="caution">
    <text evidence="1">The sequence shown here is derived from an EMBL/GenBank/DDBJ whole genome shotgun (WGS) entry which is preliminary data.</text>
</comment>
<dbReference type="AlphaFoldDB" id="A0A0F9EHV3"/>